<feature type="domain" description="Acyltransferase MbtK/IucB-like conserved" evidence="2">
    <location>
        <begin position="155"/>
        <end position="202"/>
    </location>
</feature>
<dbReference type="InterPro" id="IPR016181">
    <property type="entry name" value="Acyl_CoA_acyltransferase"/>
</dbReference>
<name>A0ABY4V8T4_9GAMM</name>
<dbReference type="RefSeq" id="WP_252083100.1">
    <property type="nucleotide sequence ID" value="NZ_CP092418.1"/>
</dbReference>
<organism evidence="3 4">
    <name type="scientific">Microbulbifer variabilis</name>
    <dbReference type="NCBI Taxonomy" id="266805"/>
    <lineage>
        <taxon>Bacteria</taxon>
        <taxon>Pseudomonadati</taxon>
        <taxon>Pseudomonadota</taxon>
        <taxon>Gammaproteobacteria</taxon>
        <taxon>Cellvibrionales</taxon>
        <taxon>Microbulbiferaceae</taxon>
        <taxon>Microbulbifer</taxon>
    </lineage>
</organism>
<dbReference type="InterPro" id="IPR019432">
    <property type="entry name" value="Acyltransferase_MbtK/IucB-like"/>
</dbReference>
<dbReference type="Pfam" id="PF13523">
    <property type="entry name" value="Acetyltransf_8"/>
    <property type="match status" value="1"/>
</dbReference>
<proteinExistence type="predicted"/>
<sequence>MTSSTAALEISLGEQGQLPDGRSWQVAVGGYRCQLNGDNYFQIEYVPGQEIAIFILSSGEISLEALDLWFDWLFALNPALQNTDIVDADTVVSRVSRSNFYQRTELWYRGNNAGEFPLQWVENTQGVRHPLRAEPPKGEVYHRHFHALGIDFSLRHLDPEKDLERFTNWMNQERVAKFWEEEGDKEKQRQFIDSVIQDPHKHPLIACIDGEPFAYFEIYWALEDRIAPYYDCQPFDRGAHMLVGDQRFLGGRFAQAWFNGVTHFMFLDDARTETLVGEPRADNRALLKYINGTFGWKKVKEFDFPHKRAALIMCKRDEFFQSMGGI</sequence>
<keyword evidence="4" id="KW-1185">Reference proteome</keyword>
<evidence type="ECO:0000313" key="3">
    <source>
        <dbReference type="EMBL" id="USD20692.1"/>
    </source>
</evidence>
<dbReference type="Proteomes" id="UP001055658">
    <property type="component" value="Chromosome"/>
</dbReference>
<dbReference type="EMBL" id="CP092418">
    <property type="protein sequence ID" value="USD20692.1"/>
    <property type="molecule type" value="Genomic_DNA"/>
</dbReference>
<dbReference type="PANTHER" id="PTHR31438:SF1">
    <property type="entry name" value="LYSINE N-ACYLTRANSFERASE C17G9.06C-RELATED"/>
    <property type="match status" value="1"/>
</dbReference>
<gene>
    <name evidence="3" type="ORF">MJO52_16675</name>
</gene>
<comment type="pathway">
    <text evidence="1">Siderophore biosynthesis.</text>
</comment>
<dbReference type="Gene3D" id="3.40.630.30">
    <property type="match status" value="1"/>
</dbReference>
<accession>A0ABY4V8T4</accession>
<protein>
    <submittedName>
        <fullName evidence="3">Acetyltransferase</fullName>
    </submittedName>
</protein>
<dbReference type="SMART" id="SM01006">
    <property type="entry name" value="AlcB"/>
    <property type="match status" value="1"/>
</dbReference>
<evidence type="ECO:0000259" key="2">
    <source>
        <dbReference type="SMART" id="SM01006"/>
    </source>
</evidence>
<evidence type="ECO:0000313" key="4">
    <source>
        <dbReference type="Proteomes" id="UP001055658"/>
    </source>
</evidence>
<dbReference type="PANTHER" id="PTHR31438">
    <property type="entry name" value="LYSINE N-ACYLTRANSFERASE C17G9.06C-RELATED"/>
    <property type="match status" value="1"/>
</dbReference>
<reference evidence="3" key="1">
    <citation type="submission" date="2022-02" db="EMBL/GenBank/DDBJ databases">
        <title>Coral-associated bacteria.</title>
        <authorList>
            <person name="Tang K."/>
            <person name="Wang X."/>
        </authorList>
    </citation>
    <scope>NUCLEOTIDE SEQUENCE</scope>
    <source>
        <strain evidence="3">SCSIO 43006</strain>
    </source>
</reference>
<evidence type="ECO:0000256" key="1">
    <source>
        <dbReference type="ARBA" id="ARBA00004924"/>
    </source>
</evidence>
<dbReference type="SUPFAM" id="SSF55729">
    <property type="entry name" value="Acyl-CoA N-acyltransferases (Nat)"/>
    <property type="match status" value="1"/>
</dbReference>